<protein>
    <submittedName>
        <fullName evidence="2">Enoyl-CoA hydratase echA8</fullName>
    </submittedName>
</protein>
<dbReference type="AlphaFoldDB" id="A0A3S4BG66"/>
<dbReference type="InterPro" id="IPR001753">
    <property type="entry name" value="Enoyl-CoA_hydra/iso"/>
</dbReference>
<dbReference type="Gene3D" id="3.90.226.10">
    <property type="entry name" value="2-enoyl-CoA Hydratase, Chain A, domain 1"/>
    <property type="match status" value="1"/>
</dbReference>
<evidence type="ECO:0000313" key="2">
    <source>
        <dbReference type="EMBL" id="VCU09181.1"/>
    </source>
</evidence>
<dbReference type="GO" id="GO:0003824">
    <property type="term" value="F:catalytic activity"/>
    <property type="evidence" value="ECO:0007669"/>
    <property type="project" value="UniProtKB-ARBA"/>
</dbReference>
<dbReference type="InterPro" id="IPR029045">
    <property type="entry name" value="ClpP/crotonase-like_dom_sf"/>
</dbReference>
<organism evidence="2 3">
    <name type="scientific">Rhodoplanes serenus</name>
    <dbReference type="NCBI Taxonomy" id="200615"/>
    <lineage>
        <taxon>Bacteria</taxon>
        <taxon>Pseudomonadati</taxon>
        <taxon>Pseudomonadota</taxon>
        <taxon>Alphaproteobacteria</taxon>
        <taxon>Hyphomicrobiales</taxon>
        <taxon>Nitrobacteraceae</taxon>
        <taxon>Rhodoplanes</taxon>
    </lineage>
</organism>
<dbReference type="CDD" id="cd06558">
    <property type="entry name" value="crotonase-like"/>
    <property type="match status" value="1"/>
</dbReference>
<sequence>MTYECILVDTDGPIATITLNRPEVLNAMNWQLRFDLEKALDALNEDAAVKVVILRGAGRAFCAGAYVKGQTEVSPIGFYSRHTYLHQLFYKFTRFRKPIIGSIHGYCLGMGLEFALLCDLLIASDEAKFGEPEINLGESYGFVRLPRLVGEKRAMWISLTGEMFSAAEAKDWGIVNKVVPRDRLEEETLALAHRLSKQSASAMWILKEGMKASLSMDPQNAFVLESMAEALSQTSADYRTGVSAFFAKTEPDFDAPLPGTRFENTGPKP</sequence>
<name>A0A3S4BG66_9BRAD</name>
<reference evidence="3" key="1">
    <citation type="submission" date="2018-10" db="EMBL/GenBank/DDBJ databases">
        <authorList>
            <person name="Peiro R."/>
            <person name="Begona"/>
            <person name="Cbmso G."/>
            <person name="Lopez M."/>
            <person name="Gonzalez S."/>
            <person name="Sacristan E."/>
            <person name="Castillo E."/>
        </authorList>
    </citation>
    <scope>NUCLEOTIDE SEQUENCE [LARGE SCALE GENOMIC DNA]</scope>
</reference>
<gene>
    <name evidence="2" type="primary">echA8_2</name>
    <name evidence="2" type="ORF">RHODGE_RHODGE_02353</name>
</gene>
<dbReference type="SUPFAM" id="SSF52096">
    <property type="entry name" value="ClpP/crotonase"/>
    <property type="match status" value="1"/>
</dbReference>
<dbReference type="Proteomes" id="UP000289200">
    <property type="component" value="Unassembled WGS sequence"/>
</dbReference>
<dbReference type="PANTHER" id="PTHR43802">
    <property type="entry name" value="ENOYL-COA HYDRATASE"/>
    <property type="match status" value="1"/>
</dbReference>
<dbReference type="EMBL" id="UWOC01000142">
    <property type="protein sequence ID" value="VCU09181.1"/>
    <property type="molecule type" value="Genomic_DNA"/>
</dbReference>
<accession>A0A3S4BG66</accession>
<proteinExistence type="inferred from homology"/>
<dbReference type="RefSeq" id="WP_129609128.1">
    <property type="nucleotide sequence ID" value="NZ_UWOC01000142.1"/>
</dbReference>
<comment type="similarity">
    <text evidence="1">Belongs to the enoyl-CoA hydratase/isomerase family.</text>
</comment>
<dbReference type="OrthoDB" id="9795727at2"/>
<dbReference type="Pfam" id="PF00378">
    <property type="entry name" value="ECH_1"/>
    <property type="match status" value="1"/>
</dbReference>
<evidence type="ECO:0000313" key="3">
    <source>
        <dbReference type="Proteomes" id="UP000289200"/>
    </source>
</evidence>
<evidence type="ECO:0000256" key="1">
    <source>
        <dbReference type="ARBA" id="ARBA00005254"/>
    </source>
</evidence>
<keyword evidence="3" id="KW-1185">Reference proteome</keyword>
<comment type="caution">
    <text evidence="2">The sequence shown here is derived from an EMBL/GenBank/DDBJ whole genome shotgun (WGS) entry which is preliminary data.</text>
</comment>
<dbReference type="PANTHER" id="PTHR43802:SF1">
    <property type="entry name" value="IP11341P-RELATED"/>
    <property type="match status" value="1"/>
</dbReference>